<evidence type="ECO:0000313" key="10">
    <source>
        <dbReference type="Proteomes" id="UP000215086"/>
    </source>
</evidence>
<dbReference type="GO" id="GO:0015935">
    <property type="term" value="C:small ribosomal subunit"/>
    <property type="evidence" value="ECO:0007669"/>
    <property type="project" value="TreeGrafter"/>
</dbReference>
<dbReference type="InterPro" id="IPR002583">
    <property type="entry name" value="Ribosomal_bS20"/>
</dbReference>
<dbReference type="PANTHER" id="PTHR33398">
    <property type="entry name" value="30S RIBOSOMAL PROTEIN S20"/>
    <property type="match status" value="1"/>
</dbReference>
<gene>
    <name evidence="8" type="primary">rpsT</name>
    <name evidence="9" type="ORF">THTE_2216</name>
</gene>
<dbReference type="AlphaFoldDB" id="A0A286RFT0"/>
<evidence type="ECO:0000256" key="5">
    <source>
        <dbReference type="ARBA" id="ARBA00022980"/>
    </source>
</evidence>
<sequence length="95" mass="10653">MPNTKSAKKRLRQNIKRRLHNRAIKRATRTQCRKVREAVAAGDLARAEEELRKAYKLLDRAGVKRIIHPNAAARTKARLAAKVNSLKASLTASAQ</sequence>
<keyword evidence="4 8" id="KW-0694">RNA-binding</keyword>
<dbReference type="HAMAP" id="MF_00500">
    <property type="entry name" value="Ribosomal_bS20"/>
    <property type="match status" value="1"/>
</dbReference>
<evidence type="ECO:0000256" key="8">
    <source>
        <dbReference type="HAMAP-Rule" id="MF_00500"/>
    </source>
</evidence>
<dbReference type="OrthoDB" id="289707at2"/>
<keyword evidence="5 8" id="KW-0689">Ribosomal protein</keyword>
<keyword evidence="10" id="KW-1185">Reference proteome</keyword>
<evidence type="ECO:0000256" key="4">
    <source>
        <dbReference type="ARBA" id="ARBA00022884"/>
    </source>
</evidence>
<organism evidence="9 10">
    <name type="scientific">Thermogutta terrifontis</name>
    <dbReference type="NCBI Taxonomy" id="1331910"/>
    <lineage>
        <taxon>Bacteria</taxon>
        <taxon>Pseudomonadati</taxon>
        <taxon>Planctomycetota</taxon>
        <taxon>Planctomycetia</taxon>
        <taxon>Pirellulales</taxon>
        <taxon>Thermoguttaceae</taxon>
        <taxon>Thermogutta</taxon>
    </lineage>
</organism>
<dbReference type="InterPro" id="IPR036510">
    <property type="entry name" value="Ribosomal_bS20_sf"/>
</dbReference>
<evidence type="ECO:0000256" key="2">
    <source>
        <dbReference type="ARBA" id="ARBA00007634"/>
    </source>
</evidence>
<comment type="function">
    <text evidence="1 8">Binds directly to 16S ribosomal RNA.</text>
</comment>
<dbReference type="GO" id="GO:0003735">
    <property type="term" value="F:structural constituent of ribosome"/>
    <property type="evidence" value="ECO:0007669"/>
    <property type="project" value="InterPro"/>
</dbReference>
<dbReference type="PANTHER" id="PTHR33398:SF1">
    <property type="entry name" value="SMALL RIBOSOMAL SUBUNIT PROTEIN BS20C"/>
    <property type="match status" value="1"/>
</dbReference>
<dbReference type="GO" id="GO:0005829">
    <property type="term" value="C:cytosol"/>
    <property type="evidence" value="ECO:0007669"/>
    <property type="project" value="TreeGrafter"/>
</dbReference>
<keyword evidence="3 8" id="KW-0699">rRNA-binding</keyword>
<dbReference type="FunFam" id="1.20.58.110:FF:000001">
    <property type="entry name" value="30S ribosomal protein S20"/>
    <property type="match status" value="1"/>
</dbReference>
<evidence type="ECO:0000256" key="7">
    <source>
        <dbReference type="ARBA" id="ARBA00035136"/>
    </source>
</evidence>
<evidence type="ECO:0000256" key="6">
    <source>
        <dbReference type="ARBA" id="ARBA00023274"/>
    </source>
</evidence>
<keyword evidence="6 8" id="KW-0687">Ribonucleoprotein</keyword>
<name>A0A286RFT0_9BACT</name>
<dbReference type="GO" id="GO:0070181">
    <property type="term" value="F:small ribosomal subunit rRNA binding"/>
    <property type="evidence" value="ECO:0007669"/>
    <property type="project" value="TreeGrafter"/>
</dbReference>
<accession>A0A286RFT0</accession>
<evidence type="ECO:0000313" key="9">
    <source>
        <dbReference type="EMBL" id="ASV74818.1"/>
    </source>
</evidence>
<comment type="similarity">
    <text evidence="2 8">Belongs to the bacterial ribosomal protein bS20 family.</text>
</comment>
<reference evidence="9 10" key="1">
    <citation type="journal article" name="Front. Microbiol.">
        <title>Sugar Metabolism of the First Thermophilic Planctomycete Thermogutta terrifontis: Comparative Genomic and Transcriptomic Approaches.</title>
        <authorList>
            <person name="Elcheninov A.G."/>
            <person name="Menzel P."/>
            <person name="Gudbergsdottir S.R."/>
            <person name="Slesarev A.I."/>
            <person name="Kadnikov V.V."/>
            <person name="Krogh A."/>
            <person name="Bonch-Osmolovskaya E.A."/>
            <person name="Peng X."/>
            <person name="Kublanov I.V."/>
        </authorList>
    </citation>
    <scope>NUCLEOTIDE SEQUENCE [LARGE SCALE GENOMIC DNA]</scope>
    <source>
        <strain evidence="9 10">R1</strain>
    </source>
</reference>
<dbReference type="NCBIfam" id="TIGR00029">
    <property type="entry name" value="S20"/>
    <property type="match status" value="1"/>
</dbReference>
<evidence type="ECO:0000256" key="3">
    <source>
        <dbReference type="ARBA" id="ARBA00022730"/>
    </source>
</evidence>
<dbReference type="Proteomes" id="UP000215086">
    <property type="component" value="Chromosome"/>
</dbReference>
<evidence type="ECO:0000256" key="1">
    <source>
        <dbReference type="ARBA" id="ARBA00003134"/>
    </source>
</evidence>
<dbReference type="EMBL" id="CP018477">
    <property type="protein sequence ID" value="ASV74818.1"/>
    <property type="molecule type" value="Genomic_DNA"/>
</dbReference>
<proteinExistence type="inferred from homology"/>
<dbReference type="Gene3D" id="1.20.58.110">
    <property type="entry name" value="Ribosomal protein S20"/>
    <property type="match status" value="1"/>
</dbReference>
<dbReference type="GO" id="GO:0006412">
    <property type="term" value="P:translation"/>
    <property type="evidence" value="ECO:0007669"/>
    <property type="project" value="UniProtKB-UniRule"/>
</dbReference>
<dbReference type="SUPFAM" id="SSF46992">
    <property type="entry name" value="Ribosomal protein S20"/>
    <property type="match status" value="1"/>
</dbReference>
<dbReference type="KEGG" id="ttf:THTE_2216"/>
<dbReference type="RefSeq" id="WP_095415037.1">
    <property type="nucleotide sequence ID" value="NZ_CP018477.1"/>
</dbReference>
<dbReference type="Pfam" id="PF01649">
    <property type="entry name" value="Ribosomal_S20p"/>
    <property type="match status" value="1"/>
</dbReference>
<protein>
    <recommendedName>
        <fullName evidence="7 8">Small ribosomal subunit protein bS20</fullName>
    </recommendedName>
</protein>